<dbReference type="InterPro" id="IPR051873">
    <property type="entry name" value="KNR4/SMI1_regulator"/>
</dbReference>
<feature type="domain" description="Knr4/Smi1-like" evidence="1">
    <location>
        <begin position="154"/>
        <end position="300"/>
    </location>
</feature>
<dbReference type="PANTHER" id="PTHR47432">
    <property type="entry name" value="CELL WALL ASSEMBLY REGULATOR SMI1"/>
    <property type="match status" value="1"/>
</dbReference>
<proteinExistence type="predicted"/>
<gene>
    <name evidence="2" type="ORF">DE4585_03392</name>
</gene>
<reference evidence="2 3" key="1">
    <citation type="journal article" date="2019" name="Sci. Rep.">
        <title>Extended insight into the Mycobacterium chelonae-abscessus complex through whole genome sequencing of Mycobacterium salmoniphilum outbreak and Mycobacterium salmoniphilum-like strains.</title>
        <authorList>
            <person name="Behra P.R.K."/>
            <person name="Das S."/>
            <person name="Pettersson B.M.F."/>
            <person name="Shirreff L."/>
            <person name="DuCote T."/>
            <person name="Jacobsson K.G."/>
            <person name="Ennis D.G."/>
            <person name="Kirsebom L.A."/>
        </authorList>
    </citation>
    <scope>NUCLEOTIDE SEQUENCE [LARGE SCALE GENOMIC DNA]</scope>
    <source>
        <strain evidence="2 3">DE 4585</strain>
    </source>
</reference>
<dbReference type="AlphaFoldDB" id="A0A4R8S3S1"/>
<dbReference type="PANTHER" id="PTHR47432:SF1">
    <property type="entry name" value="CELL WALL ASSEMBLY REGULATOR SMI1"/>
    <property type="match status" value="1"/>
</dbReference>
<dbReference type="InterPro" id="IPR018958">
    <property type="entry name" value="Knr4/Smi1-like_dom"/>
</dbReference>
<comment type="caution">
    <text evidence="2">The sequence shown here is derived from an EMBL/GenBank/DDBJ whole genome shotgun (WGS) entry which is preliminary data.</text>
</comment>
<organism evidence="2 3">
    <name type="scientific">Mycobacteroides salmoniphilum</name>
    <dbReference type="NCBI Taxonomy" id="404941"/>
    <lineage>
        <taxon>Bacteria</taxon>
        <taxon>Bacillati</taxon>
        <taxon>Actinomycetota</taxon>
        <taxon>Actinomycetes</taxon>
        <taxon>Mycobacteriales</taxon>
        <taxon>Mycobacteriaceae</taxon>
        <taxon>Mycobacteroides</taxon>
    </lineage>
</organism>
<dbReference type="SUPFAM" id="SSF160631">
    <property type="entry name" value="SMI1/KNR4-like"/>
    <property type="match status" value="1"/>
</dbReference>
<protein>
    <submittedName>
        <fullName evidence="2">SMI1 / KNR4 family protein</fullName>
    </submittedName>
</protein>
<dbReference type="Gene3D" id="3.40.1580.10">
    <property type="entry name" value="SMI1/KNR4-like"/>
    <property type="match status" value="1"/>
</dbReference>
<sequence>MTVPRDIQTWLPTLVAMLQDAPPQINVVEGTTTFAEHSFGWSFTYDGANPTNSPATDYFREAAYRIHQGIDKQFGAVLRASRAGLREVHLVELPQNVSYGLGGDIVGDLVRDAGALPAPYRRQAERCPRVAPAPGADPSALAALAARKIPGAQPATQEEILAVEARLGIALPEEIRALYLTAGSGELVLNEDPDAGDFYGIDIIPLGDGPYRQAYLPENRLSAWKYGATETLAPDPDGRIQPLAGTARWFPVGTDGGGNVYCADLAPAENGHYGQVIFLDHELSTGAELVSDSFTDLLVHQRLCPPTGPVRDAAKVYLNRVAIEDAAAREDLEVVCLGISDTAVDLGPLLDRSSVRSIDASCSRLADPMQVNSFPALEYLSMTLRDWRALLDSDGVPGGLMAANIDGADAIETVAIANEILTCWERPLITVTALHLENKTRRRPVWWRRSKPS</sequence>
<dbReference type="Pfam" id="PF09346">
    <property type="entry name" value="SMI1_KNR4"/>
    <property type="match status" value="1"/>
</dbReference>
<evidence type="ECO:0000313" key="3">
    <source>
        <dbReference type="Proteomes" id="UP000295117"/>
    </source>
</evidence>
<accession>A0A4R8S3S1</accession>
<evidence type="ECO:0000313" key="2">
    <source>
        <dbReference type="EMBL" id="TDZ79644.1"/>
    </source>
</evidence>
<dbReference type="SMART" id="SM00860">
    <property type="entry name" value="SMI1_KNR4"/>
    <property type="match status" value="1"/>
</dbReference>
<evidence type="ECO:0000259" key="1">
    <source>
        <dbReference type="SMART" id="SM00860"/>
    </source>
</evidence>
<dbReference type="Proteomes" id="UP000295117">
    <property type="component" value="Unassembled WGS sequence"/>
</dbReference>
<name>A0A4R8S3S1_9MYCO</name>
<dbReference type="EMBL" id="PECH01000008">
    <property type="protein sequence ID" value="TDZ79644.1"/>
    <property type="molecule type" value="Genomic_DNA"/>
</dbReference>
<dbReference type="RefSeq" id="WP_134072108.1">
    <property type="nucleotide sequence ID" value="NZ_PECH01000008.1"/>
</dbReference>
<dbReference type="InterPro" id="IPR037883">
    <property type="entry name" value="Knr4/Smi1-like_sf"/>
</dbReference>